<dbReference type="PROSITE" id="PS00455">
    <property type="entry name" value="AMP_BINDING"/>
    <property type="match status" value="2"/>
</dbReference>
<dbReference type="CDD" id="cd05930">
    <property type="entry name" value="A_NRPS"/>
    <property type="match status" value="2"/>
</dbReference>
<evidence type="ECO:0000256" key="3">
    <source>
        <dbReference type="ARBA" id="ARBA00022450"/>
    </source>
</evidence>
<dbReference type="SUPFAM" id="SSF52777">
    <property type="entry name" value="CoA-dependent acyltransferases"/>
    <property type="match status" value="6"/>
</dbReference>
<dbReference type="Gene3D" id="3.30.559.10">
    <property type="entry name" value="Chloramphenicol acetyltransferase-like domain"/>
    <property type="match status" value="3"/>
</dbReference>
<dbReference type="PROSITE" id="PS00012">
    <property type="entry name" value="PHOSPHOPANTETHEINE"/>
    <property type="match status" value="1"/>
</dbReference>
<dbReference type="Gene3D" id="1.10.1200.10">
    <property type="entry name" value="ACP-like"/>
    <property type="match status" value="2"/>
</dbReference>
<dbReference type="InterPro" id="IPR044894">
    <property type="entry name" value="TubC_N_sf"/>
</dbReference>
<dbReference type="InterPro" id="IPR001242">
    <property type="entry name" value="Condensation_dom"/>
</dbReference>
<dbReference type="GO" id="GO:0044550">
    <property type="term" value="P:secondary metabolite biosynthetic process"/>
    <property type="evidence" value="ECO:0007669"/>
    <property type="project" value="TreeGrafter"/>
</dbReference>
<organism evidence="8 9">
    <name type="scientific">Pedobacter cryoconitis</name>
    <dbReference type="NCBI Taxonomy" id="188932"/>
    <lineage>
        <taxon>Bacteria</taxon>
        <taxon>Pseudomonadati</taxon>
        <taxon>Bacteroidota</taxon>
        <taxon>Sphingobacteriia</taxon>
        <taxon>Sphingobacteriales</taxon>
        <taxon>Sphingobacteriaceae</taxon>
        <taxon>Pedobacter</taxon>
    </lineage>
</organism>
<evidence type="ECO:0000259" key="7">
    <source>
        <dbReference type="PROSITE" id="PS50075"/>
    </source>
</evidence>
<evidence type="ECO:0000256" key="5">
    <source>
        <dbReference type="ARBA" id="ARBA00022737"/>
    </source>
</evidence>
<dbReference type="SUPFAM" id="SSF56801">
    <property type="entry name" value="Acetyl-CoA synthetase-like"/>
    <property type="match status" value="2"/>
</dbReference>
<dbReference type="InterPro" id="IPR010060">
    <property type="entry name" value="NRPS_synth"/>
</dbReference>
<dbReference type="SUPFAM" id="SSF47336">
    <property type="entry name" value="ACP-like"/>
    <property type="match status" value="2"/>
</dbReference>
<dbReference type="InterPro" id="IPR045851">
    <property type="entry name" value="AMP-bd_C_sf"/>
</dbReference>
<dbReference type="GO" id="GO:0005737">
    <property type="term" value="C:cytoplasm"/>
    <property type="evidence" value="ECO:0007669"/>
    <property type="project" value="TreeGrafter"/>
</dbReference>
<keyword evidence="9" id="KW-1185">Reference proteome</keyword>
<dbReference type="PROSITE" id="PS50075">
    <property type="entry name" value="CARRIER"/>
    <property type="match status" value="2"/>
</dbReference>
<protein>
    <submittedName>
        <fullName evidence="8">Nonribosomal peptide synthetase</fullName>
    </submittedName>
</protein>
<feature type="region of interest" description="Disordered" evidence="6">
    <location>
        <begin position="1001"/>
        <end position="1024"/>
    </location>
</feature>
<proteinExistence type="inferred from homology"/>
<dbReference type="Gene3D" id="1.10.10.1830">
    <property type="entry name" value="Non-ribosomal peptide synthase, adenylation domain"/>
    <property type="match status" value="1"/>
</dbReference>
<evidence type="ECO:0000256" key="2">
    <source>
        <dbReference type="ARBA" id="ARBA00006432"/>
    </source>
</evidence>
<dbReference type="GO" id="GO:0003824">
    <property type="term" value="F:catalytic activity"/>
    <property type="evidence" value="ECO:0007669"/>
    <property type="project" value="InterPro"/>
</dbReference>
<evidence type="ECO:0000313" key="8">
    <source>
        <dbReference type="EMBL" id="AMP99113.1"/>
    </source>
</evidence>
<dbReference type="PATRIC" id="fig|188932.3.peg.2321"/>
<feature type="domain" description="Carrier" evidence="7">
    <location>
        <begin position="2537"/>
        <end position="2612"/>
    </location>
</feature>
<dbReference type="FunFam" id="3.30.300.30:FF:000010">
    <property type="entry name" value="Enterobactin synthetase component F"/>
    <property type="match status" value="1"/>
</dbReference>
<dbReference type="GO" id="GO:0043041">
    <property type="term" value="P:amino acid activation for nonribosomal peptide biosynthetic process"/>
    <property type="evidence" value="ECO:0007669"/>
    <property type="project" value="TreeGrafter"/>
</dbReference>
<keyword evidence="4" id="KW-0597">Phosphoprotein</keyword>
<dbReference type="OrthoDB" id="4317020at2"/>
<dbReference type="NCBIfam" id="TIGR01720">
    <property type="entry name" value="NRPS-para261"/>
    <property type="match status" value="1"/>
</dbReference>
<dbReference type="Pfam" id="PF00550">
    <property type="entry name" value="PP-binding"/>
    <property type="match status" value="2"/>
</dbReference>
<dbReference type="NCBIfam" id="TIGR01733">
    <property type="entry name" value="AA-adenyl-dom"/>
    <property type="match status" value="1"/>
</dbReference>
<dbReference type="CDD" id="cd19531">
    <property type="entry name" value="LCL_NRPS-like"/>
    <property type="match status" value="1"/>
</dbReference>
<dbReference type="Proteomes" id="UP000071561">
    <property type="component" value="Chromosome"/>
</dbReference>
<dbReference type="Pfam" id="PF13193">
    <property type="entry name" value="AMP-binding_C"/>
    <property type="match status" value="1"/>
</dbReference>
<dbReference type="NCBIfam" id="NF003417">
    <property type="entry name" value="PRK04813.1"/>
    <property type="match status" value="2"/>
</dbReference>
<dbReference type="CDD" id="cd19543">
    <property type="entry name" value="DCL_NRPS"/>
    <property type="match status" value="1"/>
</dbReference>
<dbReference type="InterPro" id="IPR006162">
    <property type="entry name" value="Ppantetheine_attach_site"/>
</dbReference>
<dbReference type="KEGG" id="pcm:AY601_2216"/>
<dbReference type="InterPro" id="IPR009081">
    <property type="entry name" value="PP-bd_ACP"/>
</dbReference>
<sequence>MEFFLKQLSEKKIKLSVINDDLQIEAPKGTVTPELLKEIKLNKEAILLNLKSSLAKKYYAGIPKTAISSSYPLAHSQKRFWISENLEAKASTHLISGAFLLKGALDAGKLENSFHVLVQRHEILRTIFLKDKDGNACQQVIPFHAANYQLELADFSAAKDPAAASKNKIEERIKDKFQLDQLPLIRIGLFSLADNQWHLYFSMHHIISDGWSMEILIRELIFGYRDIETFSTLPALNIQYKDFADWQLKYLASENGTQSREYWKKTFENGIPLFDLPSQYSRPAVQSNQGKIESRELQTDFVEKLIAYAQLNQCSLFNVLFAGVSVLLYRYTAQREFVLGTPVAGRNHVELENQIGPYLNLLPLKVDIDPEKSFSGILKEIKASTNITFEHQYYPFDLIVENLGIKKELSRSPLFDIMVSLREDFMHQTKELNFEDELTITAMGITHDVSRLDIIFNFAKKADHLVLNIEYRTDLFEHSFILQLAAHLITLLSGLIEKDHLPVSRINYLTPVKEQDSAIANIPVATLALLDAQKEVSAENIAVSHGEEQLTYHQLYQLADQFGTYLKEYGEVKKGDFVAISLPHSIPAIWSFLSVLRIGAVYVPVDPGYPASRIDYILKDCNSKFLINEEIIHQFLSTRATYLPGKPEAVGMTDLAYVIYTSGTTGNPKGVLLTHQNLSRHTQVILGHIKDFPDQIKMLNHASYSFDISLFEILPPLLSGGELIIINRFDILGGENQMAILSKTTHIQIIPSFLEQLIGSVPEQDRIKAFTAIRHIHIGGDAVQTLHLLNIKKYFEHAVIHELYGPTETTIWCTKKTYPVGPDDQQHLNGKIIGQPVTGYIVYILDDYLQTVPDWVCGELYIGGDGVASGYLNKEELTAKQFIPNPFEKGGRLYKTGDLVRRLRNGDLEFLGRKDEQVKIRGYRIELGEVEHAILSSPEVNDAVLVVKTSETGDKELVAYIVSDKQPDIYELRRHLLEILPRYMLPSHFVALTELPLTPNGKVDKKALPDPDNSTLPDDAHNPSFVDARTAQERILISVWEDVLKKNRIGIRDDFYNSGGDSIKSIQIVSRLKQKGYQLKIEHVLGFPVLERMAGFMNQEETIADQSVILGPVVMTPVQHYFFSQKLNNYQHYNQSVVLKSTQRLDTALLRKCMVELANHHDALRMVFKKQNDKWEQFNQDVYGDNFTILYTDLREHENGVAEMGTIAEKLQAGFQLETGPLITAGHFSLNDGDRVVLIIHHLVVDGMSWRILLEDLALLYSSYIKSENHVLPLKTDSFQRWAFLLQEMARSEQFEPEKEYWEQVLNQFVMPFPKDIDTAQSARIDRHITFSLDRSITEILKSGVHHAYNTEINDILLSCLAIAIKKVFGIAKSRVKMEGHGREQILQDADISRTVGWFTTMYPYVLAVSGSTHAQDSLVKVKEDLRRIPNKGIGYGMLNYLRDDFHHPMDAAVLFNYLGDFDNTLPEDKDSALEFSSEYIGRNNMEEATDDILLSVSGMLVAGELTMSLGYASNTYHAHTIERLSASYKEALIGLIDHLANTLQPKVTPWDLTFKDLSMEELAEINKDNNVEDIYSLSPLQQGIYYHCLADQFSPMYFEQMSYRIKAPGLNIESVRKAYDKLVERHGVLRTGFRNDLREEPLQIVWKYAPSNFTFKEIPAGIPAAAFIEQEKLNDRELGFNLESSSQMRLLVIAHGNEDYEFIWSNHHIIIDGWCMGVLIKDFYQLLNALDHNLPPDLPTPVPYSGYISWLNQIDEQKSRRYWENYLSGYTKIAGVPYQKTAVAQPVYQQAKQILKIEGDAYTQLQSFCNELGITQNTFIQGAWGYLLSRYNDVEDVVFGAVVSGRPASLSGVEDMVGLFINTIPVRVNYQDIETPAELLKKLNREAITGNEHHYINLSEIQSVSELKAQLINHIMIFENYPIADLLKEDLELKNENQELSIIAADAFEQTNYDLNVVVVPLENTLSIQFKYNSNIYLEKGMQELTGHLESIISQFANNPNSSLDAIALLAEDEKYQLIEQFNNTQKLFHQNKRITDLFEEQVKINPDGIALITADGDFTFSALNLLRQSYSAYFVHTLKIKTGDRMLISLTHDQHLVAVLLAVNKIGAVSVPVDPVTPAERIAFIYKDSDSAALIDTNTLALADLKNSANPVQDTLLILTEDPGFIIYTSGSTGLPKGVLLTASGLMNRLNWMWEAYPFQKGEVCCAKTSISFVDHICELFGPLLKGIPLVLYPREQLLDIKYFINSLHTHKITRLLLVPSLLKAMLSYPALFKDKLQNICLWSCSGEELKLQLVQQFYDTVQNENAHLINIYGSTEVTADATYYDTIAYNNADVIVSSSDSVPIGKPIANSKIYILDQWLRPLPIGVPGEICISGTVVSSGYLHQEQGEDKFVRSPFEPSAFLYKTGDLGKWMPDGNLVYSGRKDNQVKIRGHRIELAEIEYSVLKNEQITDAVVLAIKEQGTDEIELAVYFTSNTETDPSEIKQFLKDALPDYMIPAYFFQVEEIPLNTNGKVDKHALAQLKNTEITGKTYVAPGNDIQVRLVKIWESVLKKDKISITANFFELGGHSIKAMNILSKINKEFNLDMNIKNVFHYPVIEDLSVFIDFIQKQKEVRAKGAAFREIDL</sequence>
<dbReference type="InterPro" id="IPR023213">
    <property type="entry name" value="CAT-like_dom_sf"/>
</dbReference>
<dbReference type="Pfam" id="PF18563">
    <property type="entry name" value="TubC_N"/>
    <property type="match status" value="1"/>
</dbReference>
<dbReference type="InterPro" id="IPR036736">
    <property type="entry name" value="ACP-like_sf"/>
</dbReference>
<dbReference type="Pfam" id="PF00668">
    <property type="entry name" value="Condensation"/>
    <property type="match status" value="3"/>
</dbReference>
<name>A0A127VCM2_9SPHI</name>
<accession>A0A127VCM2</accession>
<comment type="cofactor">
    <cofactor evidence="1">
        <name>pantetheine 4'-phosphate</name>
        <dbReference type="ChEBI" id="CHEBI:47942"/>
    </cofactor>
</comment>
<dbReference type="Gene3D" id="3.40.50.12780">
    <property type="entry name" value="N-terminal domain of ligase-like"/>
    <property type="match status" value="2"/>
</dbReference>
<dbReference type="RefSeq" id="WP_068400584.1">
    <property type="nucleotide sequence ID" value="NZ_CP014504.1"/>
</dbReference>
<dbReference type="InterPro" id="IPR000873">
    <property type="entry name" value="AMP-dep_synth/lig_dom"/>
</dbReference>
<dbReference type="InterPro" id="IPR025110">
    <property type="entry name" value="AMP-bd_C"/>
</dbReference>
<dbReference type="EMBL" id="CP014504">
    <property type="protein sequence ID" value="AMP99113.1"/>
    <property type="molecule type" value="Genomic_DNA"/>
</dbReference>
<dbReference type="InterPro" id="IPR041464">
    <property type="entry name" value="TubC_N"/>
</dbReference>
<dbReference type="Gene3D" id="3.30.559.30">
    <property type="entry name" value="Nonribosomal peptide synthetase, condensation domain"/>
    <property type="match status" value="3"/>
</dbReference>
<dbReference type="InterPro" id="IPR010071">
    <property type="entry name" value="AA_adenyl_dom"/>
</dbReference>
<evidence type="ECO:0000256" key="1">
    <source>
        <dbReference type="ARBA" id="ARBA00001957"/>
    </source>
</evidence>
<gene>
    <name evidence="8" type="ORF">AY601_2216</name>
</gene>
<keyword evidence="5" id="KW-0677">Repeat</keyword>
<dbReference type="PANTHER" id="PTHR45527:SF1">
    <property type="entry name" value="FATTY ACID SYNTHASE"/>
    <property type="match status" value="1"/>
</dbReference>
<keyword evidence="3" id="KW-0596">Phosphopantetheine</keyword>
<dbReference type="Pfam" id="PF00501">
    <property type="entry name" value="AMP-binding"/>
    <property type="match status" value="2"/>
</dbReference>
<dbReference type="FunFam" id="1.10.1200.10:FF:000005">
    <property type="entry name" value="Nonribosomal peptide synthetase 1"/>
    <property type="match status" value="1"/>
</dbReference>
<reference evidence="8 9" key="1">
    <citation type="submission" date="2016-03" db="EMBL/GenBank/DDBJ databases">
        <title>Complete genome sequence of Pedobacter cryoconitis PAMC 27485.</title>
        <authorList>
            <person name="Lee J."/>
            <person name="Kim O.-S."/>
        </authorList>
    </citation>
    <scope>NUCLEOTIDE SEQUENCE [LARGE SCALE GENOMIC DNA]</scope>
    <source>
        <strain evidence="8 9">PAMC 27485</strain>
    </source>
</reference>
<evidence type="ECO:0000256" key="4">
    <source>
        <dbReference type="ARBA" id="ARBA00022553"/>
    </source>
</evidence>
<dbReference type="InterPro" id="IPR042099">
    <property type="entry name" value="ANL_N_sf"/>
</dbReference>
<dbReference type="CDD" id="cd19534">
    <property type="entry name" value="E_NRPS"/>
    <property type="match status" value="1"/>
</dbReference>
<dbReference type="Gene3D" id="3.30.300.30">
    <property type="match status" value="2"/>
</dbReference>
<feature type="domain" description="Carrier" evidence="7">
    <location>
        <begin position="1027"/>
        <end position="1101"/>
    </location>
</feature>
<dbReference type="InterPro" id="IPR020845">
    <property type="entry name" value="AMP-binding_CS"/>
</dbReference>
<dbReference type="PANTHER" id="PTHR45527">
    <property type="entry name" value="NONRIBOSOMAL PEPTIDE SYNTHETASE"/>
    <property type="match status" value="1"/>
</dbReference>
<evidence type="ECO:0000256" key="6">
    <source>
        <dbReference type="SAM" id="MobiDB-lite"/>
    </source>
</evidence>
<evidence type="ECO:0000313" key="9">
    <source>
        <dbReference type="Proteomes" id="UP000071561"/>
    </source>
</evidence>
<comment type="similarity">
    <text evidence="2">Belongs to the ATP-dependent AMP-binding enzyme family.</text>
</comment>
<dbReference type="GO" id="GO:0031177">
    <property type="term" value="F:phosphopantetheine binding"/>
    <property type="evidence" value="ECO:0007669"/>
    <property type="project" value="TreeGrafter"/>
</dbReference>